<dbReference type="STRING" id="710421.Mycch_1494"/>
<dbReference type="HOGENOM" id="CLU_049301_2_3_11"/>
<evidence type="ECO:0000256" key="1">
    <source>
        <dbReference type="ARBA" id="ARBA00008791"/>
    </source>
</evidence>
<dbReference type="RefSeq" id="WP_014814775.1">
    <property type="nucleotide sequence ID" value="NC_018027.1"/>
</dbReference>
<name>I4BG87_MYCCN</name>
<proteinExistence type="inferred from homology"/>
<dbReference type="AlphaFoldDB" id="I4BG87"/>
<dbReference type="KEGG" id="mcb:Mycch_1494"/>
<dbReference type="PATRIC" id="fig|710421.3.peg.1498"/>
<protein>
    <submittedName>
        <fullName evidence="3">Universal stress family protein</fullName>
    </submittedName>
</protein>
<sequence>MREPEAVIVGIDGSRSATEAAVWAVDEAVSRDLPLRLVHALRHGDSMAVAKTVVHEAFTAIESTEEPVKLEAEIVRDSPVHALRSASRGAAMLCVGSTGLSRRGRGRISTVAAALASSAHCPVAVIGGSGARSRQGWVVAELEDVEPSGGGDVTLTRAVEEASLRHAALHVVATWHSRYTDIHGPHAVAGGNRLVRARLDRRLADWRSRHPGLDVQPVAVHGNFINYVVRHADSIQSIVVSHDRADGLAELVGPPGRDVLRETGCVVLVCER</sequence>
<dbReference type="InterPro" id="IPR014729">
    <property type="entry name" value="Rossmann-like_a/b/a_fold"/>
</dbReference>
<reference evidence="3 4" key="1">
    <citation type="submission" date="2012-06" db="EMBL/GenBank/DDBJ databases">
        <title>Complete sequence of chromosome of Mycobacterium chubuense NBB4.</title>
        <authorList>
            <consortium name="US DOE Joint Genome Institute"/>
            <person name="Lucas S."/>
            <person name="Han J."/>
            <person name="Lapidus A."/>
            <person name="Cheng J.-F."/>
            <person name="Goodwin L."/>
            <person name="Pitluck S."/>
            <person name="Peters L."/>
            <person name="Mikhailova N."/>
            <person name="Teshima H."/>
            <person name="Detter J.C."/>
            <person name="Han C."/>
            <person name="Tapia R."/>
            <person name="Land M."/>
            <person name="Hauser L."/>
            <person name="Kyrpides N."/>
            <person name="Ivanova N."/>
            <person name="Pagani I."/>
            <person name="Mattes T."/>
            <person name="Holmes A."/>
            <person name="Rutledge P."/>
            <person name="Paulsen I."/>
            <person name="Coleman N."/>
            <person name="Woyke T."/>
        </authorList>
    </citation>
    <scope>NUCLEOTIDE SEQUENCE [LARGE SCALE GENOMIC DNA]</scope>
    <source>
        <strain evidence="3 4">NBB4</strain>
    </source>
</reference>
<dbReference type="PRINTS" id="PR01438">
    <property type="entry name" value="UNVRSLSTRESS"/>
</dbReference>
<dbReference type="InterPro" id="IPR006016">
    <property type="entry name" value="UspA"/>
</dbReference>
<dbReference type="Gene3D" id="3.40.50.620">
    <property type="entry name" value="HUPs"/>
    <property type="match status" value="2"/>
</dbReference>
<dbReference type="EMBL" id="CP003053">
    <property type="protein sequence ID" value="AFM16294.1"/>
    <property type="molecule type" value="Genomic_DNA"/>
</dbReference>
<feature type="domain" description="UspA" evidence="2">
    <location>
        <begin position="7"/>
        <end position="126"/>
    </location>
</feature>
<dbReference type="SUPFAM" id="SSF52402">
    <property type="entry name" value="Adenine nucleotide alpha hydrolases-like"/>
    <property type="match status" value="2"/>
</dbReference>
<dbReference type="Proteomes" id="UP000006057">
    <property type="component" value="Chromosome"/>
</dbReference>
<evidence type="ECO:0000313" key="3">
    <source>
        <dbReference type="EMBL" id="AFM16294.1"/>
    </source>
</evidence>
<evidence type="ECO:0000259" key="2">
    <source>
        <dbReference type="Pfam" id="PF00582"/>
    </source>
</evidence>
<keyword evidence="4" id="KW-1185">Reference proteome</keyword>
<dbReference type="OrthoDB" id="3174546at2"/>
<evidence type="ECO:0000313" key="4">
    <source>
        <dbReference type="Proteomes" id="UP000006057"/>
    </source>
</evidence>
<dbReference type="InterPro" id="IPR006015">
    <property type="entry name" value="Universal_stress_UspA"/>
</dbReference>
<comment type="similarity">
    <text evidence="1">Belongs to the universal stress protein A family.</text>
</comment>
<gene>
    <name evidence="3" type="ordered locus">Mycch_1494</name>
</gene>
<organism evidence="3 4">
    <name type="scientific">Mycolicibacterium chubuense (strain NBB4)</name>
    <name type="common">Mycobacterium chubuense</name>
    <dbReference type="NCBI Taxonomy" id="710421"/>
    <lineage>
        <taxon>Bacteria</taxon>
        <taxon>Bacillati</taxon>
        <taxon>Actinomycetota</taxon>
        <taxon>Actinomycetes</taxon>
        <taxon>Mycobacteriales</taxon>
        <taxon>Mycobacteriaceae</taxon>
        <taxon>Mycolicibacterium</taxon>
    </lineage>
</organism>
<dbReference type="eggNOG" id="COG0589">
    <property type="taxonomic scope" value="Bacteria"/>
</dbReference>
<accession>I4BG87</accession>
<dbReference type="Pfam" id="PF00582">
    <property type="entry name" value="Usp"/>
    <property type="match status" value="1"/>
</dbReference>